<reference evidence="2 3" key="1">
    <citation type="journal article" date="2023" name="Plants (Basel)">
        <title>Bridging the Gap: Combining Genomics and Transcriptomics Approaches to Understand Stylosanthes scabra, an Orphan Legume from the Brazilian Caatinga.</title>
        <authorList>
            <person name="Ferreira-Neto J.R.C."/>
            <person name="da Silva M.D."/>
            <person name="Binneck E."/>
            <person name="de Melo N.F."/>
            <person name="da Silva R.H."/>
            <person name="de Melo A.L.T.M."/>
            <person name="Pandolfi V."/>
            <person name="Bustamante F.O."/>
            <person name="Brasileiro-Vidal A.C."/>
            <person name="Benko-Iseppon A.M."/>
        </authorList>
    </citation>
    <scope>NUCLEOTIDE SEQUENCE [LARGE SCALE GENOMIC DNA]</scope>
    <source>
        <tissue evidence="2">Leaves</tissue>
    </source>
</reference>
<proteinExistence type="predicted"/>
<name>A0ABU6V3G9_9FABA</name>
<keyword evidence="3" id="KW-1185">Reference proteome</keyword>
<feature type="compositionally biased region" description="Basic residues" evidence="1">
    <location>
        <begin position="1"/>
        <end position="18"/>
    </location>
</feature>
<sequence>MLSPNKKNKKKEKTKKNVKQGQWRSRSLLVARPHDLKLPKSIITGATARPNHLNGAPARLAHPRDGLGARRGVSLATFGRSYISVWRVRASFLARAQPCIHAIAMARPRPSTWCSRTNYRKGRVPAPL</sequence>
<feature type="region of interest" description="Disordered" evidence="1">
    <location>
        <begin position="1"/>
        <end position="23"/>
    </location>
</feature>
<evidence type="ECO:0000313" key="2">
    <source>
        <dbReference type="EMBL" id="MED6167457.1"/>
    </source>
</evidence>
<evidence type="ECO:0000256" key="1">
    <source>
        <dbReference type="SAM" id="MobiDB-lite"/>
    </source>
</evidence>
<comment type="caution">
    <text evidence="2">The sequence shown here is derived from an EMBL/GenBank/DDBJ whole genome shotgun (WGS) entry which is preliminary data.</text>
</comment>
<protein>
    <submittedName>
        <fullName evidence="2">Uncharacterized protein</fullName>
    </submittedName>
</protein>
<accession>A0ABU6V3G9</accession>
<dbReference type="Proteomes" id="UP001341840">
    <property type="component" value="Unassembled WGS sequence"/>
</dbReference>
<dbReference type="EMBL" id="JASCZI010151040">
    <property type="protein sequence ID" value="MED6167457.1"/>
    <property type="molecule type" value="Genomic_DNA"/>
</dbReference>
<feature type="region of interest" description="Disordered" evidence="1">
    <location>
        <begin position="47"/>
        <end position="66"/>
    </location>
</feature>
<gene>
    <name evidence="2" type="ORF">PIB30_002939</name>
</gene>
<evidence type="ECO:0000313" key="3">
    <source>
        <dbReference type="Proteomes" id="UP001341840"/>
    </source>
</evidence>
<organism evidence="2 3">
    <name type="scientific">Stylosanthes scabra</name>
    <dbReference type="NCBI Taxonomy" id="79078"/>
    <lineage>
        <taxon>Eukaryota</taxon>
        <taxon>Viridiplantae</taxon>
        <taxon>Streptophyta</taxon>
        <taxon>Embryophyta</taxon>
        <taxon>Tracheophyta</taxon>
        <taxon>Spermatophyta</taxon>
        <taxon>Magnoliopsida</taxon>
        <taxon>eudicotyledons</taxon>
        <taxon>Gunneridae</taxon>
        <taxon>Pentapetalae</taxon>
        <taxon>rosids</taxon>
        <taxon>fabids</taxon>
        <taxon>Fabales</taxon>
        <taxon>Fabaceae</taxon>
        <taxon>Papilionoideae</taxon>
        <taxon>50 kb inversion clade</taxon>
        <taxon>dalbergioids sensu lato</taxon>
        <taxon>Dalbergieae</taxon>
        <taxon>Pterocarpus clade</taxon>
        <taxon>Stylosanthes</taxon>
    </lineage>
</organism>